<sequence>MDKSWGSGDPNEYLDDLTYMAYDDHRYLKWDTSVDPSHDNYISTSCVDKQDSNPPNIVGEWSLAVADHVAKSPDWDPSSNTDFYGKLFAA</sequence>
<proteinExistence type="predicted"/>
<evidence type="ECO:0000313" key="1">
    <source>
        <dbReference type="EMBL" id="KOS44946.1"/>
    </source>
</evidence>
<organism evidence="1 2">
    <name type="scientific">Penicillium nordicum</name>
    <dbReference type="NCBI Taxonomy" id="229535"/>
    <lineage>
        <taxon>Eukaryota</taxon>
        <taxon>Fungi</taxon>
        <taxon>Dikarya</taxon>
        <taxon>Ascomycota</taxon>
        <taxon>Pezizomycotina</taxon>
        <taxon>Eurotiomycetes</taxon>
        <taxon>Eurotiomycetidae</taxon>
        <taxon>Eurotiales</taxon>
        <taxon>Aspergillaceae</taxon>
        <taxon>Penicillium</taxon>
    </lineage>
</organism>
<dbReference type="OrthoDB" id="1887033at2759"/>
<dbReference type="InterPro" id="IPR017853">
    <property type="entry name" value="GH"/>
</dbReference>
<protein>
    <submittedName>
        <fullName evidence="1">Uncharacterized protein</fullName>
    </submittedName>
</protein>
<comment type="caution">
    <text evidence="1">The sequence shown here is derived from an EMBL/GenBank/DDBJ whole genome shotgun (WGS) entry which is preliminary data.</text>
</comment>
<dbReference type="SUPFAM" id="SSF51445">
    <property type="entry name" value="(Trans)glycosidases"/>
    <property type="match status" value="1"/>
</dbReference>
<gene>
    <name evidence="1" type="ORF">ACN38_g4095</name>
</gene>
<accession>A0A0M8P3Y6</accession>
<dbReference type="STRING" id="229535.A0A0M8P3Y6"/>
<reference evidence="1 2" key="1">
    <citation type="submission" date="2015-08" db="EMBL/GenBank/DDBJ databases">
        <title>Genome sequencing of Penicillium nordicum.</title>
        <authorList>
            <person name="Nguyen H.D."/>
            <person name="Seifert K.A."/>
        </authorList>
    </citation>
    <scope>NUCLEOTIDE SEQUENCE [LARGE SCALE GENOMIC DNA]</scope>
    <source>
        <strain evidence="1 2">DAOMC 185683</strain>
    </source>
</reference>
<dbReference type="Proteomes" id="UP000037696">
    <property type="component" value="Unassembled WGS sequence"/>
</dbReference>
<keyword evidence="2" id="KW-1185">Reference proteome</keyword>
<dbReference type="AlphaFoldDB" id="A0A0M8P3Y6"/>
<dbReference type="Gene3D" id="3.20.20.80">
    <property type="entry name" value="Glycosidases"/>
    <property type="match status" value="1"/>
</dbReference>
<name>A0A0M8P3Y6_9EURO</name>
<evidence type="ECO:0000313" key="2">
    <source>
        <dbReference type="Proteomes" id="UP000037696"/>
    </source>
</evidence>
<dbReference type="EMBL" id="LHQQ01000051">
    <property type="protein sequence ID" value="KOS44946.1"/>
    <property type="molecule type" value="Genomic_DNA"/>
</dbReference>